<dbReference type="EMBL" id="JWHU01000034">
    <property type="protein sequence ID" value="KIU19595.1"/>
    <property type="molecule type" value="Genomic_DNA"/>
</dbReference>
<accession>A0A0D1LGG5</accession>
<organism evidence="1 2">
    <name type="scientific">Weissella cibaria</name>
    <dbReference type="NCBI Taxonomy" id="137591"/>
    <lineage>
        <taxon>Bacteria</taxon>
        <taxon>Bacillati</taxon>
        <taxon>Bacillota</taxon>
        <taxon>Bacilli</taxon>
        <taxon>Lactobacillales</taxon>
        <taxon>Lactobacillaceae</taxon>
        <taxon>Weissella</taxon>
    </lineage>
</organism>
<comment type="caution">
    <text evidence="1">The sequence shown here is derived from an EMBL/GenBank/DDBJ whole genome shotgun (WGS) entry which is preliminary data.</text>
</comment>
<dbReference type="Proteomes" id="UP000032287">
    <property type="component" value="Unassembled WGS sequence"/>
</dbReference>
<keyword evidence="2" id="KW-1185">Reference proteome</keyword>
<protein>
    <submittedName>
        <fullName evidence="1">Uncharacterized protein</fullName>
    </submittedName>
</protein>
<sequence length="84" mass="9311">MHAIKNQLILLIIIDLLIVLLFALRILNIIGDGLNYGVSGIILDMLVVILSAYIIKSNGSYLQLSGKNVYKYFVYGSALLIFLP</sequence>
<evidence type="ECO:0000313" key="2">
    <source>
        <dbReference type="Proteomes" id="UP000032287"/>
    </source>
</evidence>
<dbReference type="KEGG" id="wcb:AO080_08815"/>
<gene>
    <name evidence="1" type="ORF">QX99_01611</name>
</gene>
<dbReference type="PATRIC" id="fig|137591.25.peg.1584"/>
<dbReference type="AlphaFoldDB" id="A0A0D1LGG5"/>
<name>A0A0D1LGG5_9LACO</name>
<reference evidence="1 2" key="1">
    <citation type="journal article" date="2015" name="Microbiology (Mosc.)">
        <title>Genomics of the Weissella cibaria species with an examination of its metabolic traits.</title>
        <authorList>
            <person name="Lynch K.M."/>
            <person name="Lucid A."/>
            <person name="Arendt E.K."/>
            <person name="Sleator R.D."/>
            <person name="Lucey B."/>
            <person name="Coffey A."/>
        </authorList>
    </citation>
    <scope>NUCLEOTIDE SEQUENCE [LARGE SCALE GENOMIC DNA]</scope>
    <source>
        <strain evidence="1 2">MG1</strain>
    </source>
</reference>
<evidence type="ECO:0000313" key="1">
    <source>
        <dbReference type="EMBL" id="KIU19595.1"/>
    </source>
</evidence>
<proteinExistence type="predicted"/>